<dbReference type="EMBL" id="CP019630">
    <property type="protein sequence ID" value="AQQ05643.1"/>
    <property type="molecule type" value="Genomic_DNA"/>
</dbReference>
<dbReference type="Proteomes" id="UP000188174">
    <property type="component" value="Chromosome"/>
</dbReference>
<sequence length="102" mass="11841">MINEFHLQTWRTRKPPTFSEHRFAVGQFVRMRNDPPMVSTSRGGSFHITALMPRTGDIPQYRTRNDLELHECMVIRDELEPVGISETTQDNALLITKTSDLR</sequence>
<reference evidence="1 2" key="1">
    <citation type="submission" date="2017-02" db="EMBL/GenBank/DDBJ databases">
        <authorList>
            <person name="Jeong S."/>
        </authorList>
    </citation>
    <scope>NUCLEOTIDE SEQUENCE [LARGE SCALE GENOMIC DNA]</scope>
    <source>
        <strain evidence="1 2">RMAR6-6</strain>
    </source>
</reference>
<protein>
    <submittedName>
        <fullName evidence="1">Uncharacterized protein</fullName>
    </submittedName>
</protein>
<proteinExistence type="predicted"/>
<organism evidence="1 2">
    <name type="scientific">Roseibium algicola</name>
    <dbReference type="NCBI Taxonomy" id="2857014"/>
    <lineage>
        <taxon>Bacteria</taxon>
        <taxon>Pseudomonadati</taxon>
        <taxon>Pseudomonadota</taxon>
        <taxon>Alphaproteobacteria</taxon>
        <taxon>Hyphomicrobiales</taxon>
        <taxon>Stappiaceae</taxon>
        <taxon>Roseibium</taxon>
    </lineage>
</organism>
<name>A0ABM6I5F0_9HYPH</name>
<evidence type="ECO:0000313" key="1">
    <source>
        <dbReference type="EMBL" id="AQQ05643.1"/>
    </source>
</evidence>
<accession>A0ABM6I5F0</accession>
<gene>
    <name evidence="1" type="ORF">B0E33_20440</name>
</gene>
<evidence type="ECO:0000313" key="2">
    <source>
        <dbReference type="Proteomes" id="UP000188174"/>
    </source>
</evidence>
<keyword evidence="2" id="KW-1185">Reference proteome</keyword>